<reference evidence="2 3" key="1">
    <citation type="submission" date="2016-10" db="EMBL/GenBank/DDBJ databases">
        <authorList>
            <person name="de Groot N.N."/>
        </authorList>
    </citation>
    <scope>NUCLEOTIDE SEQUENCE [LARGE SCALE GENOMIC DNA]</scope>
    <source>
        <strain evidence="2 3">DSM 19547</strain>
    </source>
</reference>
<dbReference type="AlphaFoldDB" id="A0A1I5M587"/>
<dbReference type="NCBIfam" id="NF005698">
    <property type="entry name" value="PRK07508.1"/>
    <property type="match status" value="1"/>
</dbReference>
<dbReference type="InterPro" id="IPR015890">
    <property type="entry name" value="Chorismate_C"/>
</dbReference>
<dbReference type="GO" id="GO:0046820">
    <property type="term" value="F:4-amino-4-deoxychorismate synthase activity"/>
    <property type="evidence" value="ECO:0007669"/>
    <property type="project" value="TreeGrafter"/>
</dbReference>
<dbReference type="PANTHER" id="PTHR11236:SF50">
    <property type="entry name" value="AMINODEOXYCHORISMATE SYNTHASE COMPONENT 1"/>
    <property type="match status" value="1"/>
</dbReference>
<keyword evidence="3" id="KW-1185">Reference proteome</keyword>
<gene>
    <name evidence="2" type="ORF">SAMN04488047_10275</name>
</gene>
<dbReference type="PRINTS" id="PR00095">
    <property type="entry name" value="ANTSNTHASEI"/>
</dbReference>
<evidence type="ECO:0000313" key="2">
    <source>
        <dbReference type="EMBL" id="SFP04096.1"/>
    </source>
</evidence>
<sequence length="376" mass="41041">MTSGRIIFDAGPLPGGTLFERPRRIVRADTPAEVPAALSDLDAARRDGLWVAGYASYELGYCFTGKLGPLMPAKRTLPLMLFGVFDGPDALPALPTDPDARLSQPQPLWSADDYRAAFGRVHDYIAAGDTYQVNLTFPMHSRWQGDPLDLYAALRRRQPVPHGAFVDLGGPALLSRSPELFFRTGADGVIETRPMKGTVARGATEAEDAERRAWLGVSAKNRAENLMIVDLLRNDISRVAETGSVEVPELFRIEAYSTVFQMTSLVRARLRRNAQLSDILRALHPCGSVTGAPKVRAMEIIHELEPAPREAYCGAIGWAAPDGRASFNVGIRTLMLMADGEARLDVGGGVVYDSTADAEYEEALWKSRFADLSRPA</sequence>
<evidence type="ECO:0000313" key="3">
    <source>
        <dbReference type="Proteomes" id="UP000199356"/>
    </source>
</evidence>
<protein>
    <submittedName>
        <fullName evidence="2">Aminodeoxychorismate synthase, subunit I</fullName>
    </submittedName>
</protein>
<dbReference type="InterPro" id="IPR005802">
    <property type="entry name" value="ADC_synth_comp_1"/>
</dbReference>
<dbReference type="GO" id="GO:0000162">
    <property type="term" value="P:L-tryptophan biosynthetic process"/>
    <property type="evidence" value="ECO:0007669"/>
    <property type="project" value="TreeGrafter"/>
</dbReference>
<proteinExistence type="predicted"/>
<dbReference type="Pfam" id="PF00425">
    <property type="entry name" value="Chorismate_bind"/>
    <property type="match status" value="1"/>
</dbReference>
<dbReference type="EMBL" id="FOXA01000002">
    <property type="protein sequence ID" value="SFP04096.1"/>
    <property type="molecule type" value="Genomic_DNA"/>
</dbReference>
<organism evidence="2 3">
    <name type="scientific">Tranquillimonas alkanivorans</name>
    <dbReference type="NCBI Taxonomy" id="441119"/>
    <lineage>
        <taxon>Bacteria</taxon>
        <taxon>Pseudomonadati</taxon>
        <taxon>Pseudomonadota</taxon>
        <taxon>Alphaproteobacteria</taxon>
        <taxon>Rhodobacterales</taxon>
        <taxon>Roseobacteraceae</taxon>
        <taxon>Tranquillimonas</taxon>
    </lineage>
</organism>
<dbReference type="SUPFAM" id="SSF56322">
    <property type="entry name" value="ADC synthase"/>
    <property type="match status" value="1"/>
</dbReference>
<evidence type="ECO:0000259" key="1">
    <source>
        <dbReference type="Pfam" id="PF00425"/>
    </source>
</evidence>
<dbReference type="STRING" id="441119.SAMN04488047_10275"/>
<dbReference type="PANTHER" id="PTHR11236">
    <property type="entry name" value="AMINOBENZOATE/ANTHRANILATE SYNTHASE"/>
    <property type="match status" value="1"/>
</dbReference>
<dbReference type="NCBIfam" id="TIGR00553">
    <property type="entry name" value="pabB"/>
    <property type="match status" value="1"/>
</dbReference>
<dbReference type="Proteomes" id="UP000199356">
    <property type="component" value="Unassembled WGS sequence"/>
</dbReference>
<dbReference type="OrthoDB" id="9803598at2"/>
<dbReference type="RefSeq" id="WP_093418039.1">
    <property type="nucleotide sequence ID" value="NZ_FOXA01000002.1"/>
</dbReference>
<dbReference type="InterPro" id="IPR005801">
    <property type="entry name" value="ADC_synthase"/>
</dbReference>
<name>A0A1I5M587_9RHOB</name>
<accession>A0A1I5M587</accession>
<feature type="domain" description="Chorismate-utilising enzyme C-terminal" evidence="1">
    <location>
        <begin position="111"/>
        <end position="365"/>
    </location>
</feature>
<dbReference type="Gene3D" id="3.60.120.10">
    <property type="entry name" value="Anthranilate synthase"/>
    <property type="match status" value="1"/>
</dbReference>
<dbReference type="GO" id="GO:0009396">
    <property type="term" value="P:folic acid-containing compound biosynthetic process"/>
    <property type="evidence" value="ECO:0007669"/>
    <property type="project" value="InterPro"/>
</dbReference>
<dbReference type="InterPro" id="IPR019999">
    <property type="entry name" value="Anth_synth_I-like"/>
</dbReference>